<evidence type="ECO:0000256" key="2">
    <source>
        <dbReference type="ARBA" id="ARBA00022737"/>
    </source>
</evidence>
<feature type="domain" description="Alpha-carbonic anhydrase" evidence="5">
    <location>
        <begin position="270"/>
        <end position="506"/>
    </location>
</feature>
<dbReference type="PROSITE" id="PS51144">
    <property type="entry name" value="ALPHA_CA_2"/>
    <property type="match status" value="1"/>
</dbReference>
<comment type="similarity">
    <text evidence="1">Belongs to the PPR family. PCMP-H subfamily.</text>
</comment>
<dbReference type="InterPro" id="IPR036398">
    <property type="entry name" value="CA_dom_sf"/>
</dbReference>
<dbReference type="InterPro" id="IPR001148">
    <property type="entry name" value="CA_dom"/>
</dbReference>
<dbReference type="GO" id="GO:0004089">
    <property type="term" value="F:carbonate dehydratase activity"/>
    <property type="evidence" value="ECO:0007669"/>
    <property type="project" value="UniProtKB-EC"/>
</dbReference>
<evidence type="ECO:0000259" key="5">
    <source>
        <dbReference type="PROSITE" id="PS51144"/>
    </source>
</evidence>
<evidence type="ECO:0000313" key="6">
    <source>
        <dbReference type="EMBL" id="CAH2038608.1"/>
    </source>
</evidence>
<dbReference type="Gene3D" id="3.10.200.10">
    <property type="entry name" value="Alpha carbonic anhydrase"/>
    <property type="match status" value="1"/>
</dbReference>
<reference evidence="6 7" key="1">
    <citation type="submission" date="2022-03" db="EMBL/GenBank/DDBJ databases">
        <authorList>
            <person name="Nunn A."/>
            <person name="Chopra R."/>
            <person name="Nunn A."/>
            <person name="Contreras Garrido A."/>
        </authorList>
    </citation>
    <scope>NUCLEOTIDE SEQUENCE [LARGE SCALE GENOMIC DNA]</scope>
</reference>
<gene>
    <name evidence="6" type="ORF">TAV2_LOCUS457</name>
</gene>
<dbReference type="GO" id="GO:0009451">
    <property type="term" value="P:RNA modification"/>
    <property type="evidence" value="ECO:0007669"/>
    <property type="project" value="InterPro"/>
</dbReference>
<dbReference type="InterPro" id="IPR046960">
    <property type="entry name" value="PPR_At4g14850-like_plant"/>
</dbReference>
<feature type="repeat" description="PPR" evidence="4">
    <location>
        <begin position="120"/>
        <end position="154"/>
    </location>
</feature>
<feature type="repeat" description="PPR" evidence="4">
    <location>
        <begin position="182"/>
        <end position="216"/>
    </location>
</feature>
<comment type="catalytic activity">
    <reaction evidence="3">
        <text>hydrogencarbonate + H(+) = CO2 + H2O</text>
        <dbReference type="Rhea" id="RHEA:10748"/>
        <dbReference type="ChEBI" id="CHEBI:15377"/>
        <dbReference type="ChEBI" id="CHEBI:15378"/>
        <dbReference type="ChEBI" id="CHEBI:16526"/>
        <dbReference type="ChEBI" id="CHEBI:17544"/>
        <dbReference type="EC" id="4.2.1.1"/>
    </reaction>
</comment>
<dbReference type="InterPro" id="IPR041891">
    <property type="entry name" value="Alpha_CA_prokaryot-like"/>
</dbReference>
<proteinExistence type="inferred from homology"/>
<evidence type="ECO:0000256" key="3">
    <source>
        <dbReference type="ARBA" id="ARBA00048348"/>
    </source>
</evidence>
<dbReference type="Pfam" id="PF12854">
    <property type="entry name" value="PPR_1"/>
    <property type="match status" value="2"/>
</dbReference>
<dbReference type="NCBIfam" id="TIGR00756">
    <property type="entry name" value="PPR"/>
    <property type="match status" value="3"/>
</dbReference>
<keyword evidence="2" id="KW-0677">Repeat</keyword>
<dbReference type="FunFam" id="1.25.40.10:FF:000333">
    <property type="entry name" value="Pentatricopeptide repeat-containing protein"/>
    <property type="match status" value="1"/>
</dbReference>
<dbReference type="InterPro" id="IPR011990">
    <property type="entry name" value="TPR-like_helical_dom_sf"/>
</dbReference>
<dbReference type="CDD" id="cd03124">
    <property type="entry name" value="alpha_CA_prokaryotic_like"/>
    <property type="match status" value="1"/>
</dbReference>
<keyword evidence="7" id="KW-1185">Reference proteome</keyword>
<accession>A0AAU9RDA4</accession>
<dbReference type="EMBL" id="OU466857">
    <property type="protein sequence ID" value="CAH2038608.1"/>
    <property type="molecule type" value="Genomic_DNA"/>
</dbReference>
<feature type="repeat" description="PPR" evidence="4">
    <location>
        <begin position="50"/>
        <end position="84"/>
    </location>
</feature>
<evidence type="ECO:0000256" key="4">
    <source>
        <dbReference type="PROSITE-ProRule" id="PRU00708"/>
    </source>
</evidence>
<dbReference type="SMART" id="SM01057">
    <property type="entry name" value="Carb_anhydrase"/>
    <property type="match status" value="1"/>
</dbReference>
<dbReference type="Proteomes" id="UP000836841">
    <property type="component" value="Chromosome 1"/>
</dbReference>
<protein>
    <recommendedName>
        <fullName evidence="5">Alpha-carbonic anhydrase domain-containing protein</fullName>
    </recommendedName>
</protein>
<dbReference type="Gene3D" id="1.25.40.10">
    <property type="entry name" value="Tetratricopeptide repeat domain"/>
    <property type="match status" value="2"/>
</dbReference>
<dbReference type="InterPro" id="IPR002885">
    <property type="entry name" value="PPR_rpt"/>
</dbReference>
<evidence type="ECO:0000313" key="7">
    <source>
        <dbReference type="Proteomes" id="UP000836841"/>
    </source>
</evidence>
<dbReference type="SUPFAM" id="SSF51069">
    <property type="entry name" value="Carbonic anhydrase"/>
    <property type="match status" value="1"/>
</dbReference>
<dbReference type="AlphaFoldDB" id="A0AAU9RDA4"/>
<dbReference type="Pfam" id="PF00194">
    <property type="entry name" value="Carb_anhydrase"/>
    <property type="match status" value="1"/>
</dbReference>
<name>A0AAU9RDA4_THLAR</name>
<dbReference type="PANTHER" id="PTHR47926:SF454">
    <property type="entry name" value="REPEAT-CONTAINING PROTEIN, PUTATIVE-RELATED"/>
    <property type="match status" value="1"/>
</dbReference>
<organism evidence="6 7">
    <name type="scientific">Thlaspi arvense</name>
    <name type="common">Field penny-cress</name>
    <dbReference type="NCBI Taxonomy" id="13288"/>
    <lineage>
        <taxon>Eukaryota</taxon>
        <taxon>Viridiplantae</taxon>
        <taxon>Streptophyta</taxon>
        <taxon>Embryophyta</taxon>
        <taxon>Tracheophyta</taxon>
        <taxon>Spermatophyta</taxon>
        <taxon>Magnoliopsida</taxon>
        <taxon>eudicotyledons</taxon>
        <taxon>Gunneridae</taxon>
        <taxon>Pentapetalae</taxon>
        <taxon>rosids</taxon>
        <taxon>malvids</taxon>
        <taxon>Brassicales</taxon>
        <taxon>Brassicaceae</taxon>
        <taxon>Thlaspideae</taxon>
        <taxon>Thlaspi</taxon>
    </lineage>
</organism>
<dbReference type="PROSITE" id="PS51375">
    <property type="entry name" value="PPR"/>
    <property type="match status" value="4"/>
</dbReference>
<dbReference type="FunFam" id="1.25.40.10:FF:000470">
    <property type="entry name" value="Pentatricopeptide repeat-containing protein At5g66520"/>
    <property type="match status" value="1"/>
</dbReference>
<dbReference type="Pfam" id="PF13041">
    <property type="entry name" value="PPR_2"/>
    <property type="match status" value="2"/>
</dbReference>
<dbReference type="PANTHER" id="PTHR47926">
    <property type="entry name" value="PENTATRICOPEPTIDE REPEAT-CONTAINING PROTEIN"/>
    <property type="match status" value="1"/>
</dbReference>
<feature type="repeat" description="PPR" evidence="4">
    <location>
        <begin position="85"/>
        <end position="119"/>
    </location>
</feature>
<dbReference type="GO" id="GO:0003723">
    <property type="term" value="F:RNA binding"/>
    <property type="evidence" value="ECO:0007669"/>
    <property type="project" value="InterPro"/>
</dbReference>
<sequence>MLSIHAQMIKTGLHNTNYALSKLLEFCVLSPHFDGFPYAISVFATIQEPNQLIWNTMLRGYALSSDPVSALKLYVVMISLGLLPNSYTFPFLLKSCAKSKAFEEGQQIHGHVLKLGYEPDLYVHTSLISMYAQNGRLEDAHKVFDRSSHRDVVSYTALITGYASSGNIRSAQEMFDEIPVKDVVSWNAMISGYAETGSYKEALELFKEMMKTNVRPDEGTMVTVLSACAQSRSVELGRQIALIACVLFLIVISITFVSSSPGNGEVEDETEFNYEKGGGKGPERWGTIKPEWAMCGKGTMQSPIDLTDKRVLIDHSLGSLRSRYLPSNATIKNRGHDIMLKFGGGNQGAGISINGTDYQLQQIHWHTPSEHTINGIRFVLEEHMVHESKDGRIAVVAFFYILGRPDSFLFTLERHLKKITDAYQAEEPVGMIDPRRVVFESKHYYRYLGSLTTPPCSENVIWSIAKEMRTVTRKQLKLLRVAVHDQSDTNARPLQRKNERPVKLYLPTWHI</sequence>
<evidence type="ECO:0000256" key="1">
    <source>
        <dbReference type="ARBA" id="ARBA00006643"/>
    </source>
</evidence>